<dbReference type="OrthoDB" id="1916150at2759"/>
<evidence type="ECO:0000313" key="2">
    <source>
        <dbReference type="EMBL" id="PIA62654.1"/>
    </source>
</evidence>
<protein>
    <recommendedName>
        <fullName evidence="4">Phytochrome kinase substrate 1</fullName>
    </recommendedName>
</protein>
<feature type="region of interest" description="Disordered" evidence="1">
    <location>
        <begin position="398"/>
        <end position="455"/>
    </location>
</feature>
<name>A0A2G5F3T0_AQUCA</name>
<accession>A0A2G5F3T0</accession>
<dbReference type="GO" id="GO:0009638">
    <property type="term" value="P:phototropism"/>
    <property type="evidence" value="ECO:0007669"/>
    <property type="project" value="InterPro"/>
</dbReference>
<dbReference type="InParanoid" id="A0A2G5F3T0"/>
<feature type="region of interest" description="Disordered" evidence="1">
    <location>
        <begin position="71"/>
        <end position="92"/>
    </location>
</feature>
<keyword evidence="3" id="KW-1185">Reference proteome</keyword>
<feature type="compositionally biased region" description="Polar residues" evidence="1">
    <location>
        <begin position="419"/>
        <end position="428"/>
    </location>
</feature>
<organism evidence="2 3">
    <name type="scientific">Aquilegia coerulea</name>
    <name type="common">Rocky mountain columbine</name>
    <dbReference type="NCBI Taxonomy" id="218851"/>
    <lineage>
        <taxon>Eukaryota</taxon>
        <taxon>Viridiplantae</taxon>
        <taxon>Streptophyta</taxon>
        <taxon>Embryophyta</taxon>
        <taxon>Tracheophyta</taxon>
        <taxon>Spermatophyta</taxon>
        <taxon>Magnoliopsida</taxon>
        <taxon>Ranunculales</taxon>
        <taxon>Ranunculaceae</taxon>
        <taxon>Thalictroideae</taxon>
        <taxon>Aquilegia</taxon>
    </lineage>
</organism>
<dbReference type="PANTHER" id="PTHR33781:SF4">
    <property type="entry name" value="PROTEIN PHYTOCHROME KINASE SUBSTRATE 1"/>
    <property type="match status" value="1"/>
</dbReference>
<feature type="compositionally biased region" description="Polar residues" evidence="1">
    <location>
        <begin position="79"/>
        <end position="91"/>
    </location>
</feature>
<proteinExistence type="predicted"/>
<dbReference type="AlphaFoldDB" id="A0A2G5F3T0"/>
<dbReference type="PANTHER" id="PTHR33781">
    <property type="entry name" value="PROTEIN PHYTOCHROME KINASE SUBSTRATE 1-RELATED"/>
    <property type="match status" value="1"/>
</dbReference>
<dbReference type="EMBL" id="KZ305019">
    <property type="protein sequence ID" value="PIA62654.1"/>
    <property type="molecule type" value="Genomic_DNA"/>
</dbReference>
<dbReference type="InterPro" id="IPR039615">
    <property type="entry name" value="PKS"/>
</dbReference>
<feature type="non-terminal residue" evidence="2">
    <location>
        <position position="1"/>
    </location>
</feature>
<sequence>GDVKKSDDICDASFSISNAKQIDIQTLAESTHNRSTTSTKLQPYQLNLHRKLTEDGEISIFDAEKYYNGGMDEEHSRTTETAGGAQQQSVSVKDDRLNLQGIKLNIKPAIMTSRSVASLNSQSTTIPGLLKDQSPSWRNKVYGRRFISIFSWKCSCSDRKSVNIDGTVGKFKNSTNRKKTKDSEGSCVKQLMEHSDHIERDPTNFNGSIHTNTKASIPFQNFNKNHCSLLKDENFGFTVSKSVVALASESPCEEVLKKGNGQKSFEVLRSPILNKGDNTSGLDSRLTIFAWDVKPRVEDIQAPSDRSTVPDNDSDSSSDLFEIKNLPEKVHPVLRRQAIDGMSTFLTTPCYESSEASIDWIAVTASEVKIPRMLDFEGKTPAELIHCTSATIISPTAKTAKTEEMQRNPPNGYLGCKSQRATKVTGEQHSVPEEKKSNTQRTRHFNNHNGVPNQD</sequence>
<reference evidence="2 3" key="1">
    <citation type="submission" date="2017-09" db="EMBL/GenBank/DDBJ databases">
        <title>WGS assembly of Aquilegia coerulea Goldsmith.</title>
        <authorList>
            <person name="Hodges S."/>
            <person name="Kramer E."/>
            <person name="Nordborg M."/>
            <person name="Tomkins J."/>
            <person name="Borevitz J."/>
            <person name="Derieg N."/>
            <person name="Yan J."/>
            <person name="Mihaltcheva S."/>
            <person name="Hayes R.D."/>
            <person name="Rokhsar D."/>
        </authorList>
    </citation>
    <scope>NUCLEOTIDE SEQUENCE [LARGE SCALE GENOMIC DNA]</scope>
    <source>
        <strain evidence="3">cv. Goldsmith</strain>
    </source>
</reference>
<evidence type="ECO:0000256" key="1">
    <source>
        <dbReference type="SAM" id="MobiDB-lite"/>
    </source>
</evidence>
<dbReference type="Proteomes" id="UP000230069">
    <property type="component" value="Unassembled WGS sequence"/>
</dbReference>
<dbReference type="STRING" id="218851.A0A2G5F3T0"/>
<evidence type="ECO:0000313" key="3">
    <source>
        <dbReference type="Proteomes" id="UP000230069"/>
    </source>
</evidence>
<gene>
    <name evidence="2" type="ORF">AQUCO_00200578v1</name>
</gene>
<evidence type="ECO:0008006" key="4">
    <source>
        <dbReference type="Google" id="ProtNLM"/>
    </source>
</evidence>